<feature type="transmembrane region" description="Helical" evidence="1">
    <location>
        <begin position="46"/>
        <end position="65"/>
    </location>
</feature>
<name>A0A846X2Z4_9ACTN</name>
<dbReference type="Proteomes" id="UP000582646">
    <property type="component" value="Unassembled WGS sequence"/>
</dbReference>
<reference evidence="2 3" key="1">
    <citation type="submission" date="2020-04" db="EMBL/GenBank/DDBJ databases">
        <title>MicrobeNet Type strains.</title>
        <authorList>
            <person name="Nicholson A.C."/>
        </authorList>
    </citation>
    <scope>NUCLEOTIDE SEQUENCE [LARGE SCALE GENOMIC DNA]</scope>
    <source>
        <strain evidence="2 3">DSM 44113</strain>
    </source>
</reference>
<dbReference type="RefSeq" id="WP_168546800.1">
    <property type="nucleotide sequence ID" value="NZ_BAAAKS010000012.1"/>
</dbReference>
<comment type="caution">
    <text evidence="2">The sequence shown here is derived from an EMBL/GenBank/DDBJ whole genome shotgun (WGS) entry which is preliminary data.</text>
</comment>
<keyword evidence="1" id="KW-0812">Transmembrane</keyword>
<keyword evidence="1" id="KW-0472">Membrane</keyword>
<proteinExistence type="predicted"/>
<dbReference type="EMBL" id="JAAXOQ010000022">
    <property type="protein sequence ID" value="NKY19878.1"/>
    <property type="molecule type" value="Genomic_DNA"/>
</dbReference>
<evidence type="ECO:0000313" key="2">
    <source>
        <dbReference type="EMBL" id="NKY19878.1"/>
    </source>
</evidence>
<evidence type="ECO:0000313" key="3">
    <source>
        <dbReference type="Proteomes" id="UP000582646"/>
    </source>
</evidence>
<gene>
    <name evidence="2" type="ORF">HF999_16070</name>
</gene>
<dbReference type="AlphaFoldDB" id="A0A846X2Z4"/>
<keyword evidence="3" id="KW-1185">Reference proteome</keyword>
<protein>
    <submittedName>
        <fullName evidence="2">Uncharacterized protein</fullName>
    </submittedName>
</protein>
<keyword evidence="1" id="KW-1133">Transmembrane helix</keyword>
<organism evidence="2 3">
    <name type="scientific">Tsukamurella spumae</name>
    <dbReference type="NCBI Taxonomy" id="44753"/>
    <lineage>
        <taxon>Bacteria</taxon>
        <taxon>Bacillati</taxon>
        <taxon>Actinomycetota</taxon>
        <taxon>Actinomycetes</taxon>
        <taxon>Mycobacteriales</taxon>
        <taxon>Tsukamurellaceae</taxon>
        <taxon>Tsukamurella</taxon>
    </lineage>
</organism>
<accession>A0A846X2Z4</accession>
<evidence type="ECO:0000256" key="1">
    <source>
        <dbReference type="SAM" id="Phobius"/>
    </source>
</evidence>
<sequence length="104" mass="11256">MSFFDGMPSMMRHGDRFAQGGRYAGYVHAIAQWWDSVELWLTGLPFALQVSLVMVVLAVIAMLVVRVLSALIDLVANALDARLVRASHADVAGHEAGEGTDESV</sequence>